<keyword evidence="2" id="KW-0963">Cytoplasm</keyword>
<dbReference type="GO" id="GO:0030030">
    <property type="term" value="P:cell projection organization"/>
    <property type="evidence" value="ECO:0007669"/>
    <property type="project" value="UniProtKB-KW"/>
</dbReference>
<proteinExistence type="predicted"/>
<dbReference type="SUPFAM" id="SSF48403">
    <property type="entry name" value="Ankyrin repeat"/>
    <property type="match status" value="1"/>
</dbReference>
<dbReference type="GO" id="GO:0005929">
    <property type="term" value="C:cilium"/>
    <property type="evidence" value="ECO:0007669"/>
    <property type="project" value="UniProtKB-ARBA"/>
</dbReference>
<evidence type="ECO:0000256" key="4">
    <source>
        <dbReference type="ARBA" id="ARBA00023212"/>
    </source>
</evidence>
<keyword evidence="7" id="KW-1185">Reference proteome</keyword>
<evidence type="ECO:0000313" key="7">
    <source>
        <dbReference type="Proteomes" id="UP000095280"/>
    </source>
</evidence>
<evidence type="ECO:0000256" key="6">
    <source>
        <dbReference type="SAM" id="MobiDB-lite"/>
    </source>
</evidence>
<evidence type="ECO:0000256" key="3">
    <source>
        <dbReference type="ARBA" id="ARBA00022794"/>
    </source>
</evidence>
<reference evidence="8" key="1">
    <citation type="submission" date="2016-11" db="UniProtKB">
        <authorList>
            <consortium name="WormBaseParasite"/>
        </authorList>
    </citation>
    <scope>IDENTIFICATION</scope>
</reference>
<name>A0A1I8JPW8_9PLAT</name>
<dbReference type="InterPro" id="IPR036770">
    <property type="entry name" value="Ankyrin_rpt-contain_sf"/>
</dbReference>
<dbReference type="WBParaSite" id="snap_masked-unitig_40689-processed-gene-0.1-mRNA-1">
    <property type="protein sequence ID" value="snap_masked-unitig_40689-processed-gene-0.1-mRNA-1"/>
    <property type="gene ID" value="snap_masked-unitig_40689-processed-gene-0.1"/>
</dbReference>
<evidence type="ECO:0000313" key="8">
    <source>
        <dbReference type="WBParaSite" id="snap_masked-unitig_40689-processed-gene-0.1-mRNA-1"/>
    </source>
</evidence>
<evidence type="ECO:0000256" key="2">
    <source>
        <dbReference type="ARBA" id="ARBA00022490"/>
    </source>
</evidence>
<keyword evidence="3" id="KW-0970">Cilium biogenesis/degradation</keyword>
<sequence length="547" mass="59847">MIDALDNRIAHPPEVIAQLMFRRSELGQVATGHGSLHVSPGDRQGPRVLNRGAAPPTLNATNAEGYTAMHLAAAWRNAEALKDHLRARAATSSAAAGSASVPIEVAQRYGNFRWAEAANAFAAAIRQMRETLADTGEAAGPAEQGREKGRRDLACTERRANFIAMRLELEDQFAPIYIKLSEPLPERQILVLNFSGSRAATDRCEQCRVPQARLEAAGSFLVKHFVHGEDWGERVLGLEEAVMSQAVQQVVRGYAVCHLPIAAGPLRQRIPLFAPKSSVAVQLNPGLPAEATSRHYTDPKILGQGQGRQVTRVRSLGHVNLTFNTCLKKSERLWLPDNQRRRSELLSPRQASCEGWLAAHHSERVLLEPSQSSMGCANRRPGRPRIQQTDNTEPTDRASASRADGPAKKAMNGRHAVHHPAGPGNAGAIEASDAVKSDAKIVNGYIRLRRANSRRELVPPCRRLWVDPIVQECFARAKVVPAQRLWLATTWTLAGPAGGHRATCPPEQDVLRSRAAERSERKKLDALFEGVTAILFPCCRCPTMTTT</sequence>
<keyword evidence="4" id="KW-0206">Cytoskeleton</keyword>
<comment type="subcellular location">
    <subcellularLocation>
        <location evidence="1">Cytoplasm</location>
        <location evidence="1">Cytoskeleton</location>
        <location evidence="1">Cilium basal body</location>
    </subcellularLocation>
</comment>
<keyword evidence="5" id="KW-0966">Cell projection</keyword>
<feature type="region of interest" description="Disordered" evidence="6">
    <location>
        <begin position="368"/>
        <end position="428"/>
    </location>
</feature>
<dbReference type="Proteomes" id="UP000095280">
    <property type="component" value="Unplaced"/>
</dbReference>
<accession>A0A1I8JPW8</accession>
<dbReference type="InterPro" id="IPR010796">
    <property type="entry name" value="C2_B9-type_dom"/>
</dbReference>
<evidence type="ECO:0000256" key="1">
    <source>
        <dbReference type="ARBA" id="ARBA00004120"/>
    </source>
</evidence>
<evidence type="ECO:0000256" key="5">
    <source>
        <dbReference type="ARBA" id="ARBA00023273"/>
    </source>
</evidence>
<protein>
    <submittedName>
        <fullName evidence="8">ANK_REP_REGION domain-containing protein</fullName>
    </submittedName>
</protein>
<dbReference type="AlphaFoldDB" id="A0A1I8JPW8"/>
<organism evidence="7 8">
    <name type="scientific">Macrostomum lignano</name>
    <dbReference type="NCBI Taxonomy" id="282301"/>
    <lineage>
        <taxon>Eukaryota</taxon>
        <taxon>Metazoa</taxon>
        <taxon>Spiralia</taxon>
        <taxon>Lophotrochozoa</taxon>
        <taxon>Platyhelminthes</taxon>
        <taxon>Rhabditophora</taxon>
        <taxon>Macrostomorpha</taxon>
        <taxon>Macrostomida</taxon>
        <taxon>Macrostomidae</taxon>
        <taxon>Macrostomum</taxon>
    </lineage>
</organism>
<feature type="region of interest" description="Disordered" evidence="6">
    <location>
        <begin position="31"/>
        <end position="60"/>
    </location>
</feature>
<dbReference type="Pfam" id="PF07162">
    <property type="entry name" value="B9-C2"/>
    <property type="match status" value="1"/>
</dbReference>